<dbReference type="SUPFAM" id="SSF56672">
    <property type="entry name" value="DNA/RNA polymerases"/>
    <property type="match status" value="1"/>
</dbReference>
<evidence type="ECO:0000259" key="8">
    <source>
        <dbReference type="Pfam" id="PF17917"/>
    </source>
</evidence>
<keyword evidence="6" id="KW-0695">RNA-directed DNA polymerase</keyword>
<dbReference type="GO" id="GO:0003964">
    <property type="term" value="F:RNA-directed DNA polymerase activity"/>
    <property type="evidence" value="ECO:0007669"/>
    <property type="project" value="UniProtKB-KW"/>
</dbReference>
<evidence type="ECO:0000256" key="6">
    <source>
        <dbReference type="ARBA" id="ARBA00022918"/>
    </source>
</evidence>
<evidence type="ECO:0000313" key="9">
    <source>
        <dbReference type="EMBL" id="KAK3774362.1"/>
    </source>
</evidence>
<protein>
    <recommendedName>
        <fullName evidence="8">Reverse transcriptase RNase H-like domain-containing protein</fullName>
    </recommendedName>
</protein>
<dbReference type="Pfam" id="PF17917">
    <property type="entry name" value="RT_RNaseH"/>
    <property type="match status" value="1"/>
</dbReference>
<dbReference type="AlphaFoldDB" id="A0AAE1DL25"/>
<proteinExistence type="predicted"/>
<evidence type="ECO:0000256" key="4">
    <source>
        <dbReference type="ARBA" id="ARBA00022759"/>
    </source>
</evidence>
<dbReference type="Proteomes" id="UP001283361">
    <property type="component" value="Unassembled WGS sequence"/>
</dbReference>
<name>A0AAE1DL25_9GAST</name>
<keyword evidence="3" id="KW-0540">Nuclease</keyword>
<dbReference type="InterPro" id="IPR043502">
    <property type="entry name" value="DNA/RNA_pol_sf"/>
</dbReference>
<accession>A0AAE1DL25</accession>
<keyword evidence="5" id="KW-0378">Hydrolase</keyword>
<reference evidence="9" key="1">
    <citation type="journal article" date="2023" name="G3 (Bethesda)">
        <title>A reference genome for the long-term kleptoplast-retaining sea slug Elysia crispata morphotype clarki.</title>
        <authorList>
            <person name="Eastman K.E."/>
            <person name="Pendleton A.L."/>
            <person name="Shaikh M.A."/>
            <person name="Suttiyut T."/>
            <person name="Ogas R."/>
            <person name="Tomko P."/>
            <person name="Gavelis G."/>
            <person name="Widhalm J.R."/>
            <person name="Wisecaver J.H."/>
        </authorList>
    </citation>
    <scope>NUCLEOTIDE SEQUENCE</scope>
    <source>
        <strain evidence="9">ECLA1</strain>
    </source>
</reference>
<keyword evidence="2" id="KW-0548">Nucleotidyltransferase</keyword>
<dbReference type="PANTHER" id="PTHR37984">
    <property type="entry name" value="PROTEIN CBG26694"/>
    <property type="match status" value="1"/>
</dbReference>
<evidence type="ECO:0000256" key="5">
    <source>
        <dbReference type="ARBA" id="ARBA00022801"/>
    </source>
</evidence>
<dbReference type="GO" id="GO:0016787">
    <property type="term" value="F:hydrolase activity"/>
    <property type="evidence" value="ECO:0007669"/>
    <property type="project" value="UniProtKB-KW"/>
</dbReference>
<dbReference type="InterPro" id="IPR041373">
    <property type="entry name" value="RT_RNaseH"/>
</dbReference>
<dbReference type="InterPro" id="IPR050951">
    <property type="entry name" value="Retrovirus_Pol_polyprotein"/>
</dbReference>
<evidence type="ECO:0000256" key="2">
    <source>
        <dbReference type="ARBA" id="ARBA00022695"/>
    </source>
</evidence>
<feature type="region of interest" description="Disordered" evidence="7">
    <location>
        <begin position="155"/>
        <end position="192"/>
    </location>
</feature>
<gene>
    <name evidence="9" type="ORF">RRG08_049019</name>
</gene>
<evidence type="ECO:0000256" key="1">
    <source>
        <dbReference type="ARBA" id="ARBA00022679"/>
    </source>
</evidence>
<evidence type="ECO:0000256" key="3">
    <source>
        <dbReference type="ARBA" id="ARBA00022722"/>
    </source>
</evidence>
<feature type="domain" description="Reverse transcriptase RNase H-like" evidence="8">
    <location>
        <begin position="4"/>
        <end position="94"/>
    </location>
</feature>
<keyword evidence="4" id="KW-0255">Endonuclease</keyword>
<dbReference type="CDD" id="cd09274">
    <property type="entry name" value="RNase_HI_RT_Ty3"/>
    <property type="match status" value="1"/>
</dbReference>
<sequence>MLVGSGTVLTQMTPSDEFFPDAFACRALSDVEKRYSHTEKEALAVLWEIEHFNIYLLGIHFELVTNKKPLEKIYSATSKPPARIEKWVLHLAPYNFTVIYRPGSTNLANLLSRLLLLSRCLPMTAQKTIDLTVASENEWPCKTFLRKKGIGDCADREEKTKETDMSDKPETTIRRSGRQKKTPAYLKGYAFK</sequence>
<dbReference type="PANTHER" id="PTHR37984:SF11">
    <property type="entry name" value="INTEGRASE CATALYTIC DOMAIN-CONTAINING PROTEIN"/>
    <property type="match status" value="1"/>
</dbReference>
<evidence type="ECO:0000313" key="10">
    <source>
        <dbReference type="Proteomes" id="UP001283361"/>
    </source>
</evidence>
<dbReference type="EMBL" id="JAWDGP010003424">
    <property type="protein sequence ID" value="KAK3774362.1"/>
    <property type="molecule type" value="Genomic_DNA"/>
</dbReference>
<evidence type="ECO:0000256" key="7">
    <source>
        <dbReference type="SAM" id="MobiDB-lite"/>
    </source>
</evidence>
<feature type="compositionally biased region" description="Basic and acidic residues" evidence="7">
    <location>
        <begin position="155"/>
        <end position="173"/>
    </location>
</feature>
<keyword evidence="10" id="KW-1185">Reference proteome</keyword>
<dbReference type="GO" id="GO:0004519">
    <property type="term" value="F:endonuclease activity"/>
    <property type="evidence" value="ECO:0007669"/>
    <property type="project" value="UniProtKB-KW"/>
</dbReference>
<comment type="caution">
    <text evidence="9">The sequence shown here is derived from an EMBL/GenBank/DDBJ whole genome shotgun (WGS) entry which is preliminary data.</text>
</comment>
<organism evidence="9 10">
    <name type="scientific">Elysia crispata</name>
    <name type="common">lettuce slug</name>
    <dbReference type="NCBI Taxonomy" id="231223"/>
    <lineage>
        <taxon>Eukaryota</taxon>
        <taxon>Metazoa</taxon>
        <taxon>Spiralia</taxon>
        <taxon>Lophotrochozoa</taxon>
        <taxon>Mollusca</taxon>
        <taxon>Gastropoda</taxon>
        <taxon>Heterobranchia</taxon>
        <taxon>Euthyneura</taxon>
        <taxon>Panpulmonata</taxon>
        <taxon>Sacoglossa</taxon>
        <taxon>Placobranchoidea</taxon>
        <taxon>Plakobranchidae</taxon>
        <taxon>Elysia</taxon>
    </lineage>
</organism>
<keyword evidence="1" id="KW-0808">Transferase</keyword>